<sequence>MALDIKMEVFSYNTFRYYWNALYSDEPQRKASDVYGQERLSNLDYEETCDDVYLQAMDTIANVFETTCNDYIHETRSEFSDSFSDFFDYIVRTCSCGDWFENFTIFDHMFVTCKFVILLGMYCLKNNIHRRECLQRHIHVCWAMYFDRFTEEFYEQGGWRELRKIAISYKILNKPIRNPQILQRIFNLHKNLEFYEKLGRILNNLKRLCHPSNSRFQKFVSGRRATEALQSEENKDLTDDILRYEFGKKNMCTDFPISGLDSKSENLLPGDTLANLINLIKIENPINLINISKNPKFQKIADSCCNFTDDNLKVNHGLQSTRSDLNKEIIMDADCQSTRHAEIRELRLNEIIQQVSKLSLLPSNNTQGNLAENSQKCIEVSYEIDVHHVKEDSNGKKISIQNEILKPDSTSRKDQPTADANLQTTPENNEFGKEKGFQ</sequence>
<dbReference type="Proteomes" id="UP001054837">
    <property type="component" value="Unassembled WGS sequence"/>
</dbReference>
<evidence type="ECO:0000313" key="2">
    <source>
        <dbReference type="EMBL" id="GIX71138.1"/>
    </source>
</evidence>
<feature type="region of interest" description="Disordered" evidence="1">
    <location>
        <begin position="398"/>
        <end position="438"/>
    </location>
</feature>
<feature type="compositionally biased region" description="Polar residues" evidence="1">
    <location>
        <begin position="418"/>
        <end position="428"/>
    </location>
</feature>
<protein>
    <submittedName>
        <fullName evidence="2">Uncharacterized protein</fullName>
    </submittedName>
</protein>
<accession>A0AAV4MFK9</accession>
<evidence type="ECO:0000313" key="3">
    <source>
        <dbReference type="Proteomes" id="UP001054837"/>
    </source>
</evidence>
<gene>
    <name evidence="2" type="primary">AVEN_82261_1</name>
    <name evidence="2" type="ORF">CDAR_610711</name>
</gene>
<name>A0AAV4MFK9_9ARAC</name>
<organism evidence="2 3">
    <name type="scientific">Caerostris darwini</name>
    <dbReference type="NCBI Taxonomy" id="1538125"/>
    <lineage>
        <taxon>Eukaryota</taxon>
        <taxon>Metazoa</taxon>
        <taxon>Ecdysozoa</taxon>
        <taxon>Arthropoda</taxon>
        <taxon>Chelicerata</taxon>
        <taxon>Arachnida</taxon>
        <taxon>Araneae</taxon>
        <taxon>Araneomorphae</taxon>
        <taxon>Entelegynae</taxon>
        <taxon>Araneoidea</taxon>
        <taxon>Araneidae</taxon>
        <taxon>Caerostris</taxon>
    </lineage>
</organism>
<comment type="caution">
    <text evidence="2">The sequence shown here is derived from an EMBL/GenBank/DDBJ whole genome shotgun (WGS) entry which is preliminary data.</text>
</comment>
<reference evidence="2 3" key="1">
    <citation type="submission" date="2021-06" db="EMBL/GenBank/DDBJ databases">
        <title>Caerostris darwini draft genome.</title>
        <authorList>
            <person name="Kono N."/>
            <person name="Arakawa K."/>
        </authorList>
    </citation>
    <scope>NUCLEOTIDE SEQUENCE [LARGE SCALE GENOMIC DNA]</scope>
</reference>
<dbReference type="EMBL" id="BPLQ01000420">
    <property type="protein sequence ID" value="GIX71138.1"/>
    <property type="molecule type" value="Genomic_DNA"/>
</dbReference>
<dbReference type="AlphaFoldDB" id="A0AAV4MFK9"/>
<proteinExistence type="predicted"/>
<keyword evidence="3" id="KW-1185">Reference proteome</keyword>
<evidence type="ECO:0000256" key="1">
    <source>
        <dbReference type="SAM" id="MobiDB-lite"/>
    </source>
</evidence>
<feature type="compositionally biased region" description="Basic and acidic residues" evidence="1">
    <location>
        <begin position="405"/>
        <end position="416"/>
    </location>
</feature>